<evidence type="ECO:0000313" key="4">
    <source>
        <dbReference type="Proteomes" id="UP000270924"/>
    </source>
</evidence>
<dbReference type="AlphaFoldDB" id="A0A3P7EIT0"/>
<evidence type="ECO:0000256" key="1">
    <source>
        <dbReference type="PROSITE-ProRule" id="PRU00076"/>
    </source>
</evidence>
<feature type="disulfide bond" evidence="1">
    <location>
        <begin position="70"/>
        <end position="87"/>
    </location>
</feature>
<organism evidence="3 4">
    <name type="scientific">Wuchereria bancrofti</name>
    <dbReference type="NCBI Taxonomy" id="6293"/>
    <lineage>
        <taxon>Eukaryota</taxon>
        <taxon>Metazoa</taxon>
        <taxon>Ecdysozoa</taxon>
        <taxon>Nematoda</taxon>
        <taxon>Chromadorea</taxon>
        <taxon>Rhabditida</taxon>
        <taxon>Spirurina</taxon>
        <taxon>Spiruromorpha</taxon>
        <taxon>Filarioidea</taxon>
        <taxon>Onchocercidae</taxon>
        <taxon>Wuchereria</taxon>
    </lineage>
</organism>
<keyword evidence="1" id="KW-0245">EGF-like domain</keyword>
<dbReference type="InParanoid" id="A0A3P7EIT0"/>
<gene>
    <name evidence="3" type="ORF">WBA_LOCUS12665</name>
</gene>
<dbReference type="PROSITE" id="PS50026">
    <property type="entry name" value="EGF_3"/>
    <property type="match status" value="1"/>
</dbReference>
<comment type="caution">
    <text evidence="1">Lacks conserved residue(s) required for the propagation of feature annotation.</text>
</comment>
<evidence type="ECO:0000313" key="3">
    <source>
        <dbReference type="EMBL" id="VDM22801.1"/>
    </source>
</evidence>
<dbReference type="Proteomes" id="UP000270924">
    <property type="component" value="Unassembled WGS sequence"/>
</dbReference>
<evidence type="ECO:0000259" key="2">
    <source>
        <dbReference type="PROSITE" id="PS50026"/>
    </source>
</evidence>
<protein>
    <recommendedName>
        <fullName evidence="2">EGF-like domain-containing protein</fullName>
    </recommendedName>
</protein>
<name>A0A3P7EIT0_WUCBA</name>
<keyword evidence="4" id="KW-1185">Reference proteome</keyword>
<feature type="domain" description="EGF-like" evidence="2">
    <location>
        <begin position="60"/>
        <end position="97"/>
    </location>
</feature>
<reference evidence="3 4" key="1">
    <citation type="submission" date="2018-11" db="EMBL/GenBank/DDBJ databases">
        <authorList>
            <consortium name="Pathogen Informatics"/>
        </authorList>
    </citation>
    <scope>NUCLEOTIDE SEQUENCE [LARGE SCALE GENOMIC DNA]</scope>
</reference>
<keyword evidence="1" id="KW-1015">Disulfide bond</keyword>
<sequence length="222" mass="25235">MYVEQDMKKMKAGCNYESMAYEFNLFIGQIHGLKPPVEVKQKNHQLTEALSVKLNSTVINEDICFTANQCQSNATCYFNKTIQKYSCKCADGHKNCINKAAQNYNDKCKIKERLPESDPCSMNLCKNGTTCIVKVRKDMLKYECHNESRLDQQMLHDSDNEDNMTDVNNITNETIPTKRSLAAISLNDTAAGTTIDTNHIRLSTIGLLTSVVWFQYLYQMAT</sequence>
<dbReference type="EMBL" id="UYWW01012998">
    <property type="protein sequence ID" value="VDM22801.1"/>
    <property type="molecule type" value="Genomic_DNA"/>
</dbReference>
<dbReference type="InterPro" id="IPR000742">
    <property type="entry name" value="EGF"/>
</dbReference>
<proteinExistence type="predicted"/>
<accession>A0A3P7EIT0</accession>